<dbReference type="SMART" id="SM00256">
    <property type="entry name" value="FBOX"/>
    <property type="match status" value="1"/>
</dbReference>
<evidence type="ECO:0000256" key="1">
    <source>
        <dbReference type="SAM" id="MobiDB-lite"/>
    </source>
</evidence>
<comment type="caution">
    <text evidence="3">The sequence shown here is derived from an EMBL/GenBank/DDBJ whole genome shotgun (WGS) entry which is preliminary data.</text>
</comment>
<dbReference type="InterPro" id="IPR036047">
    <property type="entry name" value="F-box-like_dom_sf"/>
</dbReference>
<organism evidence="3 4">
    <name type="scientific">Quercus suber</name>
    <name type="common">Cork oak</name>
    <dbReference type="NCBI Taxonomy" id="58331"/>
    <lineage>
        <taxon>Eukaryota</taxon>
        <taxon>Viridiplantae</taxon>
        <taxon>Streptophyta</taxon>
        <taxon>Embryophyta</taxon>
        <taxon>Tracheophyta</taxon>
        <taxon>Spermatophyta</taxon>
        <taxon>Magnoliopsida</taxon>
        <taxon>eudicotyledons</taxon>
        <taxon>Gunneridae</taxon>
        <taxon>Pentapetalae</taxon>
        <taxon>rosids</taxon>
        <taxon>fabids</taxon>
        <taxon>Fagales</taxon>
        <taxon>Fagaceae</taxon>
        <taxon>Quercus</taxon>
    </lineage>
</organism>
<dbReference type="CDD" id="cd22157">
    <property type="entry name" value="F-box_AtFBW1-like"/>
    <property type="match status" value="1"/>
</dbReference>
<dbReference type="SUPFAM" id="SSF81383">
    <property type="entry name" value="F-box domain"/>
    <property type="match status" value="1"/>
</dbReference>
<name>A0AAW0INM7_QUESU</name>
<evidence type="ECO:0000313" key="3">
    <source>
        <dbReference type="EMBL" id="KAK7815741.1"/>
    </source>
</evidence>
<dbReference type="EMBL" id="PKMF04000982">
    <property type="protein sequence ID" value="KAK7815741.1"/>
    <property type="molecule type" value="Genomic_DNA"/>
</dbReference>
<reference evidence="3 4" key="1">
    <citation type="journal article" date="2018" name="Sci. Data">
        <title>The draft genome sequence of cork oak.</title>
        <authorList>
            <person name="Ramos A.M."/>
            <person name="Usie A."/>
            <person name="Barbosa P."/>
            <person name="Barros P.M."/>
            <person name="Capote T."/>
            <person name="Chaves I."/>
            <person name="Simoes F."/>
            <person name="Abreu I."/>
            <person name="Carrasquinho I."/>
            <person name="Faro C."/>
            <person name="Guimaraes J.B."/>
            <person name="Mendonca D."/>
            <person name="Nobrega F."/>
            <person name="Rodrigues L."/>
            <person name="Saibo N.J.M."/>
            <person name="Varela M.C."/>
            <person name="Egas C."/>
            <person name="Matos J."/>
            <person name="Miguel C.M."/>
            <person name="Oliveira M.M."/>
            <person name="Ricardo C.P."/>
            <person name="Goncalves S."/>
        </authorList>
    </citation>
    <scope>NUCLEOTIDE SEQUENCE [LARGE SCALE GENOMIC DNA]</scope>
    <source>
        <strain evidence="4">cv. HL8</strain>
    </source>
</reference>
<sequence>MAKRKGRNTILMTNKVLPEDLVIQILLWWPAMSLLRFKGVCKSWYVIISGQNFINKQLLHSQTTFPMDVPLKTQQTNNIVQRKTVKKKKIKPSKRKQAGIDEIGGIEDDEGGIGDDVEVDGDRASEVAGDEVWFEETRLPFELLHRLKQKQR</sequence>
<accession>A0AAW0INM7</accession>
<gene>
    <name evidence="3" type="ORF">CFP56_001126</name>
</gene>
<feature type="compositionally biased region" description="Basic residues" evidence="1">
    <location>
        <begin position="83"/>
        <end position="97"/>
    </location>
</feature>
<dbReference type="Proteomes" id="UP000237347">
    <property type="component" value="Unassembled WGS sequence"/>
</dbReference>
<dbReference type="AlphaFoldDB" id="A0AAW0INM7"/>
<evidence type="ECO:0000313" key="4">
    <source>
        <dbReference type="Proteomes" id="UP000237347"/>
    </source>
</evidence>
<proteinExistence type="predicted"/>
<dbReference type="Pfam" id="PF00646">
    <property type="entry name" value="F-box"/>
    <property type="match status" value="1"/>
</dbReference>
<evidence type="ECO:0000259" key="2">
    <source>
        <dbReference type="SMART" id="SM00256"/>
    </source>
</evidence>
<feature type="domain" description="F-box" evidence="2">
    <location>
        <begin position="17"/>
        <end position="57"/>
    </location>
</feature>
<feature type="region of interest" description="Disordered" evidence="1">
    <location>
        <begin position="82"/>
        <end position="113"/>
    </location>
</feature>
<dbReference type="InterPro" id="IPR001810">
    <property type="entry name" value="F-box_dom"/>
</dbReference>
<dbReference type="Gene3D" id="1.20.1280.50">
    <property type="match status" value="1"/>
</dbReference>
<protein>
    <recommendedName>
        <fullName evidence="2">F-box domain-containing protein</fullName>
    </recommendedName>
</protein>
<keyword evidence="4" id="KW-1185">Reference proteome</keyword>
<feature type="compositionally biased region" description="Acidic residues" evidence="1">
    <location>
        <begin position="104"/>
        <end position="113"/>
    </location>
</feature>